<evidence type="ECO:0000256" key="5">
    <source>
        <dbReference type="ARBA" id="ARBA00022741"/>
    </source>
</evidence>
<keyword evidence="10" id="KW-0812">Transmembrane</keyword>
<dbReference type="Gene3D" id="1.20.5.1930">
    <property type="match status" value="1"/>
</dbReference>
<evidence type="ECO:0000256" key="2">
    <source>
        <dbReference type="ARBA" id="ARBA00012438"/>
    </source>
</evidence>
<keyword evidence="6 13" id="KW-0418">Kinase</keyword>
<dbReference type="AlphaFoldDB" id="A0A3A9Y6W9"/>
<evidence type="ECO:0000256" key="1">
    <source>
        <dbReference type="ARBA" id="ARBA00000085"/>
    </source>
</evidence>
<evidence type="ECO:0000259" key="12">
    <source>
        <dbReference type="Pfam" id="PF07730"/>
    </source>
</evidence>
<dbReference type="Pfam" id="PF07730">
    <property type="entry name" value="HisKA_3"/>
    <property type="match status" value="1"/>
</dbReference>
<dbReference type="Pfam" id="PF02518">
    <property type="entry name" value="HATPase_c"/>
    <property type="match status" value="1"/>
</dbReference>
<dbReference type="GO" id="GO:0005524">
    <property type="term" value="F:ATP binding"/>
    <property type="evidence" value="ECO:0007669"/>
    <property type="project" value="UniProtKB-KW"/>
</dbReference>
<feature type="compositionally biased region" description="Basic and acidic residues" evidence="9">
    <location>
        <begin position="341"/>
        <end position="356"/>
    </location>
</feature>
<name>A0A3A9Y6W9_9ACTN</name>
<dbReference type="InterPro" id="IPR036890">
    <property type="entry name" value="HATPase_C_sf"/>
</dbReference>
<proteinExistence type="predicted"/>
<evidence type="ECO:0000256" key="7">
    <source>
        <dbReference type="ARBA" id="ARBA00022840"/>
    </source>
</evidence>
<evidence type="ECO:0000313" key="13">
    <source>
        <dbReference type="EMBL" id="RKN27327.1"/>
    </source>
</evidence>
<dbReference type="EMBL" id="RAZT01000018">
    <property type="protein sequence ID" value="RKN27327.1"/>
    <property type="molecule type" value="Genomic_DNA"/>
</dbReference>
<keyword evidence="5" id="KW-0547">Nucleotide-binding</keyword>
<evidence type="ECO:0000256" key="8">
    <source>
        <dbReference type="ARBA" id="ARBA00023012"/>
    </source>
</evidence>
<dbReference type="PANTHER" id="PTHR24421:SF10">
    <property type="entry name" value="NITRATE_NITRITE SENSOR PROTEIN NARQ"/>
    <property type="match status" value="1"/>
</dbReference>
<dbReference type="InterPro" id="IPR011712">
    <property type="entry name" value="Sig_transdc_His_kin_sub3_dim/P"/>
</dbReference>
<feature type="transmembrane region" description="Helical" evidence="10">
    <location>
        <begin position="130"/>
        <end position="149"/>
    </location>
</feature>
<keyword evidence="4" id="KW-0808">Transferase</keyword>
<organism evidence="13 14">
    <name type="scientific">Micromonospora musae</name>
    <dbReference type="NCBI Taxonomy" id="1894970"/>
    <lineage>
        <taxon>Bacteria</taxon>
        <taxon>Bacillati</taxon>
        <taxon>Actinomycetota</taxon>
        <taxon>Actinomycetes</taxon>
        <taxon>Micromonosporales</taxon>
        <taxon>Micromonosporaceae</taxon>
        <taxon>Micromonospora</taxon>
    </lineage>
</organism>
<keyword evidence="8" id="KW-0902">Two-component regulatory system</keyword>
<evidence type="ECO:0000256" key="9">
    <source>
        <dbReference type="SAM" id="MobiDB-lite"/>
    </source>
</evidence>
<comment type="caution">
    <text evidence="13">The sequence shown here is derived from an EMBL/GenBank/DDBJ whole genome shotgun (WGS) entry which is preliminary data.</text>
</comment>
<reference evidence="13 14" key="1">
    <citation type="submission" date="2018-09" db="EMBL/GenBank/DDBJ databases">
        <title>Micromonospora sp. nov. MS1-9, isolated from a root of Musa sp.</title>
        <authorList>
            <person name="Kuncharoen N."/>
            <person name="Kudo T."/>
            <person name="Ohkuma M."/>
            <person name="Yuki M."/>
            <person name="Tanasupawat S."/>
        </authorList>
    </citation>
    <scope>NUCLEOTIDE SEQUENCE [LARGE SCALE GENOMIC DNA]</scope>
    <source>
        <strain evidence="13 14">MS1-9</strain>
    </source>
</reference>
<feature type="domain" description="Signal transduction histidine kinase subgroup 3 dimerisation and phosphoacceptor" evidence="12">
    <location>
        <begin position="174"/>
        <end position="240"/>
    </location>
</feature>
<dbReference type="GO" id="GO:0046983">
    <property type="term" value="F:protein dimerization activity"/>
    <property type="evidence" value="ECO:0007669"/>
    <property type="project" value="InterPro"/>
</dbReference>
<evidence type="ECO:0000256" key="4">
    <source>
        <dbReference type="ARBA" id="ARBA00022679"/>
    </source>
</evidence>
<evidence type="ECO:0000256" key="6">
    <source>
        <dbReference type="ARBA" id="ARBA00022777"/>
    </source>
</evidence>
<dbReference type="EC" id="2.7.13.3" evidence="2"/>
<sequence>MRWVSRLFDDRYAWLRLSLLALSGVGYLLFRPVADGPYSPVDWALAAAALAVSPVGVRWPFPAALGAALVFAAAGWLGQAEPIVPQVGATWAALELTLRAPMRQVAVGAGALLVGYLVDSAHELPSGLPTWLYGVTVVVGVPLLVGLNVRASHRLARQAEQRVAVEARAARAGERTAIARELHDLVAHHVASMVLRVGVARHVLSGTDPRVAEVFDDLHASGSTALADLRRLVAVLRNPALADGGAGYVPIEPGALPEALAEAVCRAVKGGLTVEAAIDPEVATLDAVRGLAVLRLTQEGLANVARHAGPAARARVCVRMRDGNVHWEVSDDGGGRSVDAGPRRGGDDGEGRRRAEVGPTMVEAGHGLIGMRERVELLGGSLVAGPDGPGWRLRTVLPAGTGR</sequence>
<feature type="domain" description="Histidine kinase/HSP90-like ATPase" evidence="11">
    <location>
        <begin position="293"/>
        <end position="396"/>
    </location>
</feature>
<protein>
    <recommendedName>
        <fullName evidence="2">histidine kinase</fullName>
        <ecNumber evidence="2">2.7.13.3</ecNumber>
    </recommendedName>
</protein>
<feature type="region of interest" description="Disordered" evidence="9">
    <location>
        <begin position="328"/>
        <end position="358"/>
    </location>
</feature>
<accession>A0A3A9Y6W9</accession>
<evidence type="ECO:0000313" key="14">
    <source>
        <dbReference type="Proteomes" id="UP000275865"/>
    </source>
</evidence>
<dbReference type="InterPro" id="IPR050482">
    <property type="entry name" value="Sensor_HK_TwoCompSys"/>
</dbReference>
<feature type="transmembrane region" description="Helical" evidence="10">
    <location>
        <begin position="12"/>
        <end position="30"/>
    </location>
</feature>
<keyword evidence="7" id="KW-0067">ATP-binding</keyword>
<dbReference type="Gene3D" id="3.30.565.10">
    <property type="entry name" value="Histidine kinase-like ATPase, C-terminal domain"/>
    <property type="match status" value="1"/>
</dbReference>
<dbReference type="InterPro" id="IPR003594">
    <property type="entry name" value="HATPase_dom"/>
</dbReference>
<dbReference type="GO" id="GO:0016020">
    <property type="term" value="C:membrane"/>
    <property type="evidence" value="ECO:0007669"/>
    <property type="project" value="InterPro"/>
</dbReference>
<keyword evidence="3" id="KW-0597">Phosphoprotein</keyword>
<keyword evidence="10" id="KW-1133">Transmembrane helix</keyword>
<evidence type="ECO:0000259" key="11">
    <source>
        <dbReference type="Pfam" id="PF02518"/>
    </source>
</evidence>
<dbReference type="GO" id="GO:0000155">
    <property type="term" value="F:phosphorelay sensor kinase activity"/>
    <property type="evidence" value="ECO:0007669"/>
    <property type="project" value="InterPro"/>
</dbReference>
<evidence type="ECO:0000256" key="10">
    <source>
        <dbReference type="SAM" id="Phobius"/>
    </source>
</evidence>
<dbReference type="Proteomes" id="UP000275865">
    <property type="component" value="Unassembled WGS sequence"/>
</dbReference>
<evidence type="ECO:0000256" key="3">
    <source>
        <dbReference type="ARBA" id="ARBA00022553"/>
    </source>
</evidence>
<dbReference type="CDD" id="cd16917">
    <property type="entry name" value="HATPase_UhpB-NarQ-NarX-like"/>
    <property type="match status" value="1"/>
</dbReference>
<dbReference type="PANTHER" id="PTHR24421">
    <property type="entry name" value="NITRATE/NITRITE SENSOR PROTEIN NARX-RELATED"/>
    <property type="match status" value="1"/>
</dbReference>
<dbReference type="SUPFAM" id="SSF55874">
    <property type="entry name" value="ATPase domain of HSP90 chaperone/DNA topoisomerase II/histidine kinase"/>
    <property type="match status" value="1"/>
</dbReference>
<keyword evidence="10" id="KW-0472">Membrane</keyword>
<gene>
    <name evidence="13" type="ORF">D7044_28025</name>
</gene>
<comment type="catalytic activity">
    <reaction evidence="1">
        <text>ATP + protein L-histidine = ADP + protein N-phospho-L-histidine.</text>
        <dbReference type="EC" id="2.7.13.3"/>
    </reaction>
</comment>